<comment type="caution">
    <text evidence="2">The sequence shown here is derived from an EMBL/GenBank/DDBJ whole genome shotgun (WGS) entry which is preliminary data.</text>
</comment>
<dbReference type="InterPro" id="IPR022385">
    <property type="entry name" value="Rhs_assc_core"/>
</dbReference>
<dbReference type="InterPro" id="IPR001810">
    <property type="entry name" value="F-box_dom"/>
</dbReference>
<evidence type="ECO:0000259" key="1">
    <source>
        <dbReference type="PROSITE" id="PS50181"/>
    </source>
</evidence>
<dbReference type="Proteomes" id="UP000050455">
    <property type="component" value="Unassembled WGS sequence"/>
</dbReference>
<dbReference type="PATRIC" id="fig|86176.4.peg.3500"/>
<name>A0A0N8S575_9PSED</name>
<dbReference type="EMBL" id="LJQT01000124">
    <property type="protein sequence ID" value="KPX92407.1"/>
    <property type="molecule type" value="Genomic_DNA"/>
</dbReference>
<organism evidence="2 3">
    <name type="scientific">Pseudomonas meliae</name>
    <dbReference type="NCBI Taxonomy" id="86176"/>
    <lineage>
        <taxon>Bacteria</taxon>
        <taxon>Pseudomonadati</taxon>
        <taxon>Pseudomonadota</taxon>
        <taxon>Gammaproteobacteria</taxon>
        <taxon>Pseudomonadales</taxon>
        <taxon>Pseudomonadaceae</taxon>
        <taxon>Pseudomonas</taxon>
    </lineage>
</organism>
<accession>A0A0N8S575</accession>
<reference evidence="2 3" key="1">
    <citation type="submission" date="2015-09" db="EMBL/GenBank/DDBJ databases">
        <title>Genome announcement of multiple Pseudomonas syringae strains.</title>
        <authorList>
            <person name="Thakur S."/>
            <person name="Wang P.W."/>
            <person name="Gong Y."/>
            <person name="Weir B.S."/>
            <person name="Guttman D.S."/>
        </authorList>
    </citation>
    <scope>NUCLEOTIDE SEQUENCE [LARGE SCALE GENOMIC DNA]</scope>
    <source>
        <strain evidence="2 3">ICMP6289</strain>
    </source>
</reference>
<proteinExistence type="predicted"/>
<dbReference type="SUPFAM" id="SSF56399">
    <property type="entry name" value="ADP-ribosylation"/>
    <property type="match status" value="1"/>
</dbReference>
<dbReference type="NCBIfam" id="TIGR03696">
    <property type="entry name" value="Rhs_assc_core"/>
    <property type="match status" value="1"/>
</dbReference>
<evidence type="ECO:0000313" key="2">
    <source>
        <dbReference type="EMBL" id="KPX92407.1"/>
    </source>
</evidence>
<gene>
    <name evidence="2" type="ORF">ALO64_03151</name>
</gene>
<dbReference type="PROSITE" id="PS50181">
    <property type="entry name" value="FBOX"/>
    <property type="match status" value="1"/>
</dbReference>
<sequence length="393" mass="43164">MAASGARGMIRCSSIDRRANAAMNKTSESRRVLCRYLYDALDRIAVVDPGAQGAVSRFYQKNRLTVEIQGATRRRVFHGENLLLAEYETEGAIARTDLLATDLQSSVLHALSSEGHQPLGYSPYGHRLPGGPFSGFNGERADPVTGHYLQGNGYRAFNPVLMRFNSPDTLSPFGRGDLNAYAYCQGDPVNRSDPDGHISSFRVLGLTMFPGKKFAFQRLPNEMVAQVLTYLPLKDAAALASTSSTMSSRVSGLSKKPWIDVMDPDALLTINKVAKGDTGLSPAVLRTDAFKAQFEKAVSNITLQTNEKIRIVSRQAQSILDDVARVPNASYSQFQNAVARNRRAYAASTEILESIDGVVAEYRRLNAEWNSLIHREADTGRLAARIRSTLNSR</sequence>
<feature type="domain" description="F-box" evidence="1">
    <location>
        <begin position="213"/>
        <end position="261"/>
    </location>
</feature>
<evidence type="ECO:0000313" key="3">
    <source>
        <dbReference type="Proteomes" id="UP000050455"/>
    </source>
</evidence>
<dbReference type="SUPFAM" id="SSF81383">
    <property type="entry name" value="F-box domain"/>
    <property type="match status" value="1"/>
</dbReference>
<dbReference type="Gene3D" id="2.180.10.10">
    <property type="entry name" value="RHS repeat-associated core"/>
    <property type="match status" value="1"/>
</dbReference>
<dbReference type="InterPro" id="IPR036047">
    <property type="entry name" value="F-box-like_dom_sf"/>
</dbReference>
<keyword evidence="3" id="KW-1185">Reference proteome</keyword>
<protein>
    <submittedName>
        <fullName evidence="2">YD repeat protein</fullName>
    </submittedName>
</protein>
<dbReference type="Pfam" id="PF00646">
    <property type="entry name" value="F-box"/>
    <property type="match status" value="1"/>
</dbReference>
<dbReference type="AlphaFoldDB" id="A0A0N8S575"/>